<dbReference type="EnsemblMetazoa" id="AMEC007589-RA">
    <property type="protein sequence ID" value="AMEC007589-PA"/>
    <property type="gene ID" value="AMEC007589"/>
</dbReference>
<dbReference type="InterPro" id="IPR052145">
    <property type="entry name" value="Mediator/Homeobox_domain"/>
</dbReference>
<reference evidence="3" key="1">
    <citation type="submission" date="2014-01" db="EMBL/GenBank/DDBJ databases">
        <title>The Genome Sequence of Anopheles melas CM1001059_A (V2).</title>
        <authorList>
            <consortium name="The Broad Institute Genomics Platform"/>
            <person name="Neafsey D.E."/>
            <person name="Besansky N."/>
            <person name="Howell P."/>
            <person name="Walton C."/>
            <person name="Young S.K."/>
            <person name="Zeng Q."/>
            <person name="Gargeya S."/>
            <person name="Fitzgerald M."/>
            <person name="Haas B."/>
            <person name="Abouelleil A."/>
            <person name="Allen A.W."/>
            <person name="Alvarado L."/>
            <person name="Arachchi H.M."/>
            <person name="Berlin A.M."/>
            <person name="Chapman S.B."/>
            <person name="Gainer-Dewar J."/>
            <person name="Goldberg J."/>
            <person name="Griggs A."/>
            <person name="Gujja S."/>
            <person name="Hansen M."/>
            <person name="Howarth C."/>
            <person name="Imamovic A."/>
            <person name="Ireland A."/>
            <person name="Larimer J."/>
            <person name="McCowan C."/>
            <person name="Murphy C."/>
            <person name="Pearson M."/>
            <person name="Poon T.W."/>
            <person name="Priest M."/>
            <person name="Roberts A."/>
            <person name="Saif S."/>
            <person name="Shea T."/>
            <person name="Sisk P."/>
            <person name="Sykes S."/>
            <person name="Wortman J."/>
            <person name="Nusbaum C."/>
            <person name="Birren B."/>
        </authorList>
    </citation>
    <scope>NUCLEOTIDE SEQUENCE [LARGE SCALE GENOMIC DNA]</scope>
    <source>
        <strain evidence="3">CM1001059</strain>
    </source>
</reference>
<evidence type="ECO:0000313" key="3">
    <source>
        <dbReference type="Proteomes" id="UP000075902"/>
    </source>
</evidence>
<sequence>MDLQNEVAALLEFRDLVIETFPDLKSKMASSAANSTLTGLPSTSSLGSRREWEPGIRIRRKLTPKEVSCTDVGGTGGSSSSIGGSGAANTSTAIIPGTVGDGGGPSAGSASATGPATATTGAGATNASDLGHHHHHQQQQQQQQQQQHQQQQQQQQHSSSSLIRSRSNSHSGKKEPKSGEGNNGSVIQDSGFSNETSSSKETHSAASSTSGAVQGTLILPTATNRLAAETGGELWNLLDVIHRKSSRLREEVELRLERERPRGTTNLAISNHHASALHHHRHHHQLHHLLAQGGSVAAAAAATAVLSEYEAEKLAGCIQMAKMQAELDKLTVARDPHHQQLAVVANSKKQELSSKLHDLHLQTVNRSASSSPETIKQPATVSQQQQTSPQLLKTMARYRKPSDEPADPLTGGDPVLPGDDHHLGTEVDTRAVGWLDGFLGLPWVPRVRSLDSKKIAAILLETNVVGLQRHLLTMTVQNQVGHLLGMCVGFWELLLCNPNRTQDSAQLGDDRRGRSILYACFFPFISA</sequence>
<protein>
    <submittedName>
        <fullName evidence="2">Uncharacterized protein</fullName>
    </submittedName>
</protein>
<dbReference type="Proteomes" id="UP000075902">
    <property type="component" value="Unassembled WGS sequence"/>
</dbReference>
<feature type="compositionally biased region" description="Low complexity" evidence="1">
    <location>
        <begin position="107"/>
        <end position="125"/>
    </location>
</feature>
<evidence type="ECO:0000256" key="1">
    <source>
        <dbReference type="SAM" id="MobiDB-lite"/>
    </source>
</evidence>
<name>A0A182TSM4_9DIPT</name>
<proteinExistence type="predicted"/>
<feature type="compositionally biased region" description="Low complexity" evidence="1">
    <location>
        <begin position="78"/>
        <end position="98"/>
    </location>
</feature>
<reference evidence="2" key="2">
    <citation type="submission" date="2020-05" db="UniProtKB">
        <authorList>
            <consortium name="EnsemblMetazoa"/>
        </authorList>
    </citation>
    <scope>IDENTIFICATION</scope>
    <source>
        <strain evidence="2">CM1001059</strain>
    </source>
</reference>
<accession>A0A182TSM4</accession>
<dbReference type="AlphaFoldDB" id="A0A182TSM4"/>
<evidence type="ECO:0000313" key="2">
    <source>
        <dbReference type="EnsemblMetazoa" id="AMEC007589-PA"/>
    </source>
</evidence>
<organism evidence="2 3">
    <name type="scientific">Anopheles melas</name>
    <dbReference type="NCBI Taxonomy" id="34690"/>
    <lineage>
        <taxon>Eukaryota</taxon>
        <taxon>Metazoa</taxon>
        <taxon>Ecdysozoa</taxon>
        <taxon>Arthropoda</taxon>
        <taxon>Hexapoda</taxon>
        <taxon>Insecta</taxon>
        <taxon>Pterygota</taxon>
        <taxon>Neoptera</taxon>
        <taxon>Endopterygota</taxon>
        <taxon>Diptera</taxon>
        <taxon>Nematocera</taxon>
        <taxon>Culicoidea</taxon>
        <taxon>Culicidae</taxon>
        <taxon>Anophelinae</taxon>
        <taxon>Anopheles</taxon>
    </lineage>
</organism>
<feature type="compositionally biased region" description="Polar residues" evidence="1">
    <location>
        <begin position="183"/>
        <end position="194"/>
    </location>
</feature>
<feature type="compositionally biased region" description="Low complexity" evidence="1">
    <location>
        <begin position="35"/>
        <end position="47"/>
    </location>
</feature>
<feature type="compositionally biased region" description="Low complexity" evidence="1">
    <location>
        <begin position="138"/>
        <end position="170"/>
    </location>
</feature>
<keyword evidence="3" id="KW-1185">Reference proteome</keyword>
<dbReference type="PANTHER" id="PTHR24330">
    <property type="entry name" value="HOMEOBOX PROTEIN BARH-LIKE"/>
    <property type="match status" value="1"/>
</dbReference>
<feature type="region of interest" description="Disordered" evidence="1">
    <location>
        <begin position="28"/>
        <end position="211"/>
    </location>
</feature>
<feature type="region of interest" description="Disordered" evidence="1">
    <location>
        <begin position="366"/>
        <end position="389"/>
    </location>
</feature>
<dbReference type="VEuPathDB" id="VectorBase:AMEC007589"/>